<accession>A2SDS4</accession>
<dbReference type="AlphaFoldDB" id="A2SDS4"/>
<keyword evidence="3" id="KW-1185">Reference proteome</keyword>
<dbReference type="EMBL" id="CP000555">
    <property type="protein sequence ID" value="ABM93713.1"/>
    <property type="molecule type" value="Genomic_DNA"/>
</dbReference>
<sequence>MVAVRVGAAHAADPRPGLAERREHGGCAPALGRLARHVAAGLAGPAAPGHRPDAGRAGLGGQRRAVDRVDGVGAGLRGLAGHRRPAEPAAEAGAAEAGTGARRHRLSGTDGANRPGFAGLIDGAEVPSRRHHRRVVEHRRVAPVRSTSAYPAPPAIDIIDHTT</sequence>
<dbReference type="KEGG" id="mpt:Mpe_A0751"/>
<gene>
    <name evidence="2" type="ordered locus">Mpe_A0751</name>
</gene>
<dbReference type="Proteomes" id="UP000000366">
    <property type="component" value="Chromosome"/>
</dbReference>
<feature type="region of interest" description="Disordered" evidence="1">
    <location>
        <begin position="78"/>
        <end position="140"/>
    </location>
</feature>
<feature type="compositionally biased region" description="Low complexity" evidence="1">
    <location>
        <begin position="87"/>
        <end position="100"/>
    </location>
</feature>
<proteinExistence type="predicted"/>
<evidence type="ECO:0000256" key="1">
    <source>
        <dbReference type="SAM" id="MobiDB-lite"/>
    </source>
</evidence>
<feature type="region of interest" description="Disordered" evidence="1">
    <location>
        <begin position="43"/>
        <end position="62"/>
    </location>
</feature>
<evidence type="ECO:0000313" key="2">
    <source>
        <dbReference type="EMBL" id="ABM93713.1"/>
    </source>
</evidence>
<dbReference type="STRING" id="420662.Mpe_A0751"/>
<name>A2SDS4_METPP</name>
<dbReference type="HOGENOM" id="CLU_1625155_0_0_4"/>
<organism evidence="2 3">
    <name type="scientific">Methylibium petroleiphilum (strain ATCC BAA-1232 / LMG 22953 / PM1)</name>
    <dbReference type="NCBI Taxonomy" id="420662"/>
    <lineage>
        <taxon>Bacteria</taxon>
        <taxon>Pseudomonadati</taxon>
        <taxon>Pseudomonadota</taxon>
        <taxon>Betaproteobacteria</taxon>
        <taxon>Burkholderiales</taxon>
        <taxon>Sphaerotilaceae</taxon>
        <taxon>Methylibium</taxon>
    </lineage>
</organism>
<evidence type="ECO:0000313" key="3">
    <source>
        <dbReference type="Proteomes" id="UP000000366"/>
    </source>
</evidence>
<protein>
    <submittedName>
        <fullName evidence="2">Uncharacterized protein</fullName>
    </submittedName>
</protein>
<feature type="region of interest" description="Disordered" evidence="1">
    <location>
        <begin position="1"/>
        <end position="24"/>
    </location>
</feature>
<reference evidence="2 3" key="1">
    <citation type="journal article" date="2007" name="J. Bacteriol.">
        <title>Whole-genome analysis of the methyl tert-butyl ether-degrading beta-proteobacterium Methylibium petroleiphilum PM1.</title>
        <authorList>
            <person name="Kane S.R."/>
            <person name="Chakicherla A.Y."/>
            <person name="Chain P.S.G."/>
            <person name="Schmidt R."/>
            <person name="Shin M.W."/>
            <person name="Legler T.C."/>
            <person name="Scow K.M."/>
            <person name="Larimer F.W."/>
            <person name="Lucas S.M."/>
            <person name="Richardson P.M."/>
            <person name="Hristova K.R."/>
        </authorList>
    </citation>
    <scope>NUCLEOTIDE SEQUENCE [LARGE SCALE GENOMIC DNA]</scope>
    <source>
        <strain evidence="3">ATCC BAA-1232 / LMG 22953 / PM1</strain>
    </source>
</reference>